<organism evidence="2 3">
    <name type="scientific">Pseudomarimonas arenosa</name>
    <dbReference type="NCBI Taxonomy" id="2774145"/>
    <lineage>
        <taxon>Bacteria</taxon>
        <taxon>Pseudomonadati</taxon>
        <taxon>Pseudomonadota</taxon>
        <taxon>Gammaproteobacteria</taxon>
        <taxon>Lysobacterales</taxon>
        <taxon>Lysobacteraceae</taxon>
        <taxon>Pseudomarimonas</taxon>
    </lineage>
</organism>
<dbReference type="AlphaFoldDB" id="A0AAW3ZDC3"/>
<keyword evidence="3" id="KW-1185">Reference proteome</keyword>
<comment type="caution">
    <text evidence="2">The sequence shown here is derived from an EMBL/GenBank/DDBJ whole genome shotgun (WGS) entry which is preliminary data.</text>
</comment>
<sequence>MKSKLLVVALAAAVVSPAMAANNPFKFVGEQHNQYLACLHTHGQPGVSPLVTLVKQCGFRPGMPLREFAATFGPVLNGDPNVPLAERMLPFRDRYSDYEYSYFGRIDDVLATAADEEMAEQMFADLEMEAVRNLDISTFGGQTIVAALAVGRKSLDYWVSYEPIVEGDAQRWPKWLKKLLVVGADILGAVISSELGATPSQTGGVAAAASAAAGVALDPCDCGGNSAPTGK</sequence>
<keyword evidence="1" id="KW-0732">Signal</keyword>
<gene>
    <name evidence="2" type="ORF">IFO71_00845</name>
</gene>
<dbReference type="EMBL" id="JACYTR010000001">
    <property type="protein sequence ID" value="MBD8524278.1"/>
    <property type="molecule type" value="Genomic_DNA"/>
</dbReference>
<dbReference type="RefSeq" id="WP_192027620.1">
    <property type="nucleotide sequence ID" value="NZ_JACYTR010000001.1"/>
</dbReference>
<accession>A0AAW3ZDC3</accession>
<dbReference type="Proteomes" id="UP000613768">
    <property type="component" value="Unassembled WGS sequence"/>
</dbReference>
<evidence type="ECO:0000313" key="2">
    <source>
        <dbReference type="EMBL" id="MBD8524278.1"/>
    </source>
</evidence>
<protein>
    <submittedName>
        <fullName evidence="2">Uncharacterized protein</fullName>
    </submittedName>
</protein>
<reference evidence="2 3" key="1">
    <citation type="submission" date="2020-09" db="EMBL/GenBank/DDBJ databases">
        <title>Pseudoxanthomonas sp. CAU 1598 isolated from sand of Yaerae Beach.</title>
        <authorList>
            <person name="Kim W."/>
        </authorList>
    </citation>
    <scope>NUCLEOTIDE SEQUENCE [LARGE SCALE GENOMIC DNA]</scope>
    <source>
        <strain evidence="2 3">CAU 1598</strain>
    </source>
</reference>
<evidence type="ECO:0000256" key="1">
    <source>
        <dbReference type="SAM" id="SignalP"/>
    </source>
</evidence>
<evidence type="ECO:0000313" key="3">
    <source>
        <dbReference type="Proteomes" id="UP000613768"/>
    </source>
</evidence>
<feature type="signal peptide" evidence="1">
    <location>
        <begin position="1"/>
        <end position="20"/>
    </location>
</feature>
<feature type="chain" id="PRO_5043766948" evidence="1">
    <location>
        <begin position="21"/>
        <end position="231"/>
    </location>
</feature>
<name>A0AAW3ZDC3_9GAMM</name>
<proteinExistence type="predicted"/>